<reference evidence="3" key="1">
    <citation type="journal article" date="2019" name="Int. J. Syst. Evol. Microbiol.">
        <title>The Global Catalogue of Microorganisms (GCM) 10K type strain sequencing project: providing services to taxonomists for standard genome sequencing and annotation.</title>
        <authorList>
            <consortium name="The Broad Institute Genomics Platform"/>
            <consortium name="The Broad Institute Genome Sequencing Center for Infectious Disease"/>
            <person name="Wu L."/>
            <person name="Ma J."/>
        </authorList>
    </citation>
    <scope>NUCLEOTIDE SEQUENCE [LARGE SCALE GENOMIC DNA]</scope>
    <source>
        <strain evidence="3">JCM 19212</strain>
    </source>
</reference>
<proteinExistence type="predicted"/>
<evidence type="ECO:0000313" key="3">
    <source>
        <dbReference type="Proteomes" id="UP001501083"/>
    </source>
</evidence>
<accession>A0ABP9LAG9</accession>
<dbReference type="RefSeq" id="WP_158986214.1">
    <property type="nucleotide sequence ID" value="NZ_BAABKY010000002.1"/>
</dbReference>
<evidence type="ECO:0000313" key="2">
    <source>
        <dbReference type="EMBL" id="GAA5074332.1"/>
    </source>
</evidence>
<sequence length="140" mass="14361">MQLKRFIACRGPIILGALLVAGAVNAQDAVAPEDVLIDAKVEAQATTDPQPQSQGAMGSAIGLQTLGDMRGGTEVVDNDIWVNGRVEDAIAEDVLTGNNSLSSGSFANASGISTVIQNTGANVLIQNAMIVNVKFADPSP</sequence>
<name>A0ABP9LAG9_9GAMM</name>
<evidence type="ECO:0000256" key="1">
    <source>
        <dbReference type="SAM" id="SignalP"/>
    </source>
</evidence>
<organism evidence="2 3">
    <name type="scientific">Lysobacter panacisoli</name>
    <dbReference type="NCBI Taxonomy" id="1255263"/>
    <lineage>
        <taxon>Bacteria</taxon>
        <taxon>Pseudomonadati</taxon>
        <taxon>Pseudomonadota</taxon>
        <taxon>Gammaproteobacteria</taxon>
        <taxon>Lysobacterales</taxon>
        <taxon>Lysobacteraceae</taxon>
        <taxon>Lysobacter</taxon>
    </lineage>
</organism>
<protein>
    <submittedName>
        <fullName evidence="2">Uncharacterized protein</fullName>
    </submittedName>
</protein>
<feature type="signal peptide" evidence="1">
    <location>
        <begin position="1"/>
        <end position="26"/>
    </location>
</feature>
<keyword evidence="3" id="KW-1185">Reference proteome</keyword>
<dbReference type="Proteomes" id="UP001501083">
    <property type="component" value="Unassembled WGS sequence"/>
</dbReference>
<feature type="chain" id="PRO_5045635643" evidence="1">
    <location>
        <begin position="27"/>
        <end position="140"/>
    </location>
</feature>
<dbReference type="EMBL" id="BAABKY010000002">
    <property type="protein sequence ID" value="GAA5074332.1"/>
    <property type="molecule type" value="Genomic_DNA"/>
</dbReference>
<gene>
    <name evidence="2" type="ORF">GCM10025759_16510</name>
</gene>
<keyword evidence="1" id="KW-0732">Signal</keyword>
<comment type="caution">
    <text evidence="2">The sequence shown here is derived from an EMBL/GenBank/DDBJ whole genome shotgun (WGS) entry which is preliminary data.</text>
</comment>